<dbReference type="Proteomes" id="UP000225379">
    <property type="component" value="Unassembled WGS sequence"/>
</dbReference>
<keyword evidence="2" id="KW-1185">Reference proteome</keyword>
<sequence>QLQPAVTVLDNGTQVVVWASNGQDGDGYGIYARRLDANGQPLGTEFRVNSVTSMNQQTPSVAPLGNGGFMIFWGQTKADSDARYTAIRAQRYDAVGNPVGSEMTLATQYGVNTPKATRLSDGSVMMVWAQSQFNSVAQTFLIGQRFGGDGTALTGPFVLATAASLTGGVALPSITALADGGYAVGWAQNTNVVNRYWDVFTQVYSNSNTAVTGPILSCSVAGPYNQQQSALAGLADGSFVVAYMSSGDQDSSGNGIFLRRYSASGQLLQGDTLVNSYVAGDQQQPSVTALADGGFVVSWTSAAQDGSGYGVYAQRYDAAGGKVGGDFLLEQNLAGDQVQPALTARPDGGFVAAWAGPDGSGYGIQTREFSA</sequence>
<evidence type="ECO:0000313" key="2">
    <source>
        <dbReference type="Proteomes" id="UP000225379"/>
    </source>
</evidence>
<comment type="caution">
    <text evidence="1">The sequence shown here is derived from an EMBL/GenBank/DDBJ whole genome shotgun (WGS) entry which is preliminary data.</text>
</comment>
<protein>
    <recommendedName>
        <fullName evidence="3">Calcium-binding protein</fullName>
    </recommendedName>
</protein>
<accession>A0A2B8BPM6</accession>
<reference evidence="2" key="1">
    <citation type="submission" date="2017-10" db="EMBL/GenBank/DDBJ databases">
        <authorList>
            <person name="Kravchenko I.K."/>
            <person name="Grouzdev D.S."/>
        </authorList>
    </citation>
    <scope>NUCLEOTIDE SEQUENCE [LARGE SCALE GENOMIC DNA]</scope>
    <source>
        <strain evidence="2">B2</strain>
    </source>
</reference>
<proteinExistence type="predicted"/>
<gene>
    <name evidence="1" type="ORF">CRT60_00090</name>
</gene>
<dbReference type="AlphaFoldDB" id="A0A2B8BPM6"/>
<evidence type="ECO:0000313" key="1">
    <source>
        <dbReference type="EMBL" id="PGH59498.1"/>
    </source>
</evidence>
<dbReference type="EMBL" id="PDKW01000018">
    <property type="protein sequence ID" value="PGH59498.1"/>
    <property type="molecule type" value="Genomic_DNA"/>
</dbReference>
<organism evidence="1 2">
    <name type="scientific">Azospirillum palustre</name>
    <dbReference type="NCBI Taxonomy" id="2044885"/>
    <lineage>
        <taxon>Bacteria</taxon>
        <taxon>Pseudomonadati</taxon>
        <taxon>Pseudomonadota</taxon>
        <taxon>Alphaproteobacteria</taxon>
        <taxon>Rhodospirillales</taxon>
        <taxon>Azospirillaceae</taxon>
        <taxon>Azospirillum</taxon>
    </lineage>
</organism>
<feature type="non-terminal residue" evidence="1">
    <location>
        <position position="371"/>
    </location>
</feature>
<name>A0A2B8BPM6_9PROT</name>
<feature type="non-terminal residue" evidence="1">
    <location>
        <position position="1"/>
    </location>
</feature>
<evidence type="ECO:0008006" key="3">
    <source>
        <dbReference type="Google" id="ProtNLM"/>
    </source>
</evidence>